<gene>
    <name evidence="1" type="ORF">EUGRSUZ_I01320</name>
</gene>
<sequence length="75" mass="8715">MVLLLSSFPNSTKDRKILTSIRNNDHAAISCLMMILYDCPLSFKVIQFIQIHLDPVQMNKIYIEKRHNFINNGHA</sequence>
<evidence type="ECO:0000313" key="1">
    <source>
        <dbReference type="EMBL" id="KCW55412.1"/>
    </source>
</evidence>
<protein>
    <submittedName>
        <fullName evidence="1">Uncharacterized protein</fullName>
    </submittedName>
</protein>
<dbReference type="EMBL" id="KK198761">
    <property type="protein sequence ID" value="KCW55412.1"/>
    <property type="molecule type" value="Genomic_DNA"/>
</dbReference>
<dbReference type="InParanoid" id="A0A059AN62"/>
<dbReference type="Gramene" id="KCW55412">
    <property type="protein sequence ID" value="KCW55412"/>
    <property type="gene ID" value="EUGRSUZ_I01320"/>
</dbReference>
<proteinExistence type="predicted"/>
<reference evidence="1" key="1">
    <citation type="submission" date="2013-07" db="EMBL/GenBank/DDBJ databases">
        <title>The genome of Eucalyptus grandis.</title>
        <authorList>
            <person name="Schmutz J."/>
            <person name="Hayes R."/>
            <person name="Myburg A."/>
            <person name="Tuskan G."/>
            <person name="Grattapaglia D."/>
            <person name="Rokhsar D.S."/>
        </authorList>
    </citation>
    <scope>NUCLEOTIDE SEQUENCE</scope>
    <source>
        <tissue evidence="1">Leaf extractions</tissue>
    </source>
</reference>
<organism evidence="1">
    <name type="scientific">Eucalyptus grandis</name>
    <name type="common">Flooded gum</name>
    <dbReference type="NCBI Taxonomy" id="71139"/>
    <lineage>
        <taxon>Eukaryota</taxon>
        <taxon>Viridiplantae</taxon>
        <taxon>Streptophyta</taxon>
        <taxon>Embryophyta</taxon>
        <taxon>Tracheophyta</taxon>
        <taxon>Spermatophyta</taxon>
        <taxon>Magnoliopsida</taxon>
        <taxon>eudicotyledons</taxon>
        <taxon>Gunneridae</taxon>
        <taxon>Pentapetalae</taxon>
        <taxon>rosids</taxon>
        <taxon>malvids</taxon>
        <taxon>Myrtales</taxon>
        <taxon>Myrtaceae</taxon>
        <taxon>Myrtoideae</taxon>
        <taxon>Eucalypteae</taxon>
        <taxon>Eucalyptus</taxon>
    </lineage>
</organism>
<accession>A0A059AN62</accession>
<name>A0A059AN62_EUCGR</name>
<dbReference type="AlphaFoldDB" id="A0A059AN62"/>